<dbReference type="EMBL" id="DS469869">
    <property type="protein sequence ID" value="EDO31819.1"/>
    <property type="molecule type" value="Genomic_DNA"/>
</dbReference>
<keyword evidence="1" id="KW-0802">TPR repeat</keyword>
<dbReference type="eggNOG" id="KOG0548">
    <property type="taxonomic scope" value="Eukaryota"/>
</dbReference>
<dbReference type="InterPro" id="IPR011990">
    <property type="entry name" value="TPR-like_helical_dom_sf"/>
</dbReference>
<sequence>MSQAKYEDAMNNYQHALSLFQKTGDESGQASAYHGMGDVHMFQAKYGDAMNNYQHALSLFQKAGDESGQAIAYLSMGEVHMFQAKYEDVMNNYQHALSLFQKTGDESGQANAYLGMGKVQSFQGKYEDAMNNYQQALSLFQKTGDESGQASAYLGMGGVHKSQAKYEDALNNYQHALSLFQKTGDESCQAKAYLGMGGVHKSQAKYEDALNNYQHALSLFQKTGDESGQANAYLGMGNVHRSQAKYEDALNNYQHALSLFRKTGDESGQANAYLGMGNVHRSQAKYEDALNNYQHALSLFRKTGDESGQANAYLGMGNVHRSQGKYEDALNNYQHALSLFQKTGDESGQAKAYLGMGNVHKVSGQGKYEDAMNNYQHALSLFQKTDDECGQAKAYLGMGGVHKSHGKYEDAMNNYQHALSLFKKTGDESGQAMAYLGMGNVHRSHGKQVTRRVKSKHTALWRLFCKYEEEKKCIRQAISLAATLENVQPNLAERGGLYTKSGDFNEANKCYEKLLDSCLKNGDVVGQADTHLMMGMLHLSQCYYDKAMECCQQARDKYEKSGYRQVVCMGQFEDAESYLLKSFICYEQIFTNLGKLEEAKTNIVDTYIEAYHWLVSVSVVLGKKSQALLVSEQGRSRALSENLQTKYGLQGDATKSSLDQEVCLLVSGTSPLFVVVSLSDIYLYLFTLSSLTPLVVHPAAMQMTDEAEQWLSLLKYLINRVICDVNRHVRQNRDDTFEDRSLDLDYDDESEQQHVLTELARVTLGSKGSEKTNEIGGESSGNRKDKSVAKMRGGDSECHLATRSPLPHTTGKPKASDEGTSGKVPQEHEEDVCVIHIASHGDSQTGEILVAPEPRMDKHEIAEKEEYLLTMKEISSCQINASLVVLSCCHSGRGQIRAEGVMGLARAFLAAGARSVLATLWTIGDNATLEFMERFYRHLASGLSTSASLKRTIRDTISMNDKYSHPYARLFSSVMTSLYGRDVEGKFQETLEPCNTGNSEE</sequence>
<feature type="repeat" description="TPR" evidence="1">
    <location>
        <begin position="230"/>
        <end position="263"/>
    </location>
</feature>
<dbReference type="Gene3D" id="1.25.40.10">
    <property type="entry name" value="Tetratricopeptide repeat domain"/>
    <property type="match status" value="3"/>
</dbReference>
<dbReference type="STRING" id="45351.A7SWV6"/>
<dbReference type="InParanoid" id="A7SWV6"/>
<dbReference type="InterPro" id="IPR019734">
    <property type="entry name" value="TPR_rpt"/>
</dbReference>
<evidence type="ECO:0000313" key="4">
    <source>
        <dbReference type="EMBL" id="EDO31819.1"/>
    </source>
</evidence>
<feature type="repeat" description="TPR" evidence="1">
    <location>
        <begin position="70"/>
        <end position="103"/>
    </location>
</feature>
<dbReference type="PhylomeDB" id="A7SWV6"/>
<dbReference type="SUPFAM" id="SSF48452">
    <property type="entry name" value="TPR-like"/>
    <property type="match status" value="4"/>
</dbReference>
<reference evidence="4 5" key="1">
    <citation type="journal article" date="2007" name="Science">
        <title>Sea anemone genome reveals ancestral eumetazoan gene repertoire and genomic organization.</title>
        <authorList>
            <person name="Putnam N.H."/>
            <person name="Srivastava M."/>
            <person name="Hellsten U."/>
            <person name="Dirks B."/>
            <person name="Chapman J."/>
            <person name="Salamov A."/>
            <person name="Terry A."/>
            <person name="Shapiro H."/>
            <person name="Lindquist E."/>
            <person name="Kapitonov V.V."/>
            <person name="Jurka J."/>
            <person name="Genikhovich G."/>
            <person name="Grigoriev I.V."/>
            <person name="Lucas S.M."/>
            <person name="Steele R.E."/>
            <person name="Finnerty J.R."/>
            <person name="Technau U."/>
            <person name="Martindale M.Q."/>
            <person name="Rokhsar D.S."/>
        </authorList>
    </citation>
    <scope>NUCLEOTIDE SEQUENCE [LARGE SCALE GENOMIC DNA]</scope>
    <source>
        <strain evidence="5">CH2 X CH6</strain>
    </source>
</reference>
<evidence type="ECO:0000259" key="3">
    <source>
        <dbReference type="Pfam" id="PF12770"/>
    </source>
</evidence>
<dbReference type="Pfam" id="PF12770">
    <property type="entry name" value="CHAT"/>
    <property type="match status" value="1"/>
</dbReference>
<feature type="repeat" description="TPR" evidence="1">
    <location>
        <begin position="190"/>
        <end position="223"/>
    </location>
</feature>
<feature type="repeat" description="TPR" evidence="1">
    <location>
        <begin position="270"/>
        <end position="303"/>
    </location>
</feature>
<evidence type="ECO:0000313" key="5">
    <source>
        <dbReference type="Proteomes" id="UP000001593"/>
    </source>
</evidence>
<dbReference type="Proteomes" id="UP000001593">
    <property type="component" value="Unassembled WGS sequence"/>
</dbReference>
<feature type="repeat" description="TPR" evidence="1">
    <location>
        <begin position="150"/>
        <end position="183"/>
    </location>
</feature>
<dbReference type="InterPro" id="IPR024983">
    <property type="entry name" value="CHAT_dom"/>
</dbReference>
<dbReference type="Pfam" id="PF13424">
    <property type="entry name" value="TPR_12"/>
    <property type="match status" value="5"/>
</dbReference>
<protein>
    <recommendedName>
        <fullName evidence="3">CHAT domain-containing protein</fullName>
    </recommendedName>
</protein>
<feature type="repeat" description="TPR" evidence="1">
    <location>
        <begin position="310"/>
        <end position="343"/>
    </location>
</feature>
<organism evidence="4 5">
    <name type="scientific">Nematostella vectensis</name>
    <name type="common">Starlet sea anemone</name>
    <dbReference type="NCBI Taxonomy" id="45351"/>
    <lineage>
        <taxon>Eukaryota</taxon>
        <taxon>Metazoa</taxon>
        <taxon>Cnidaria</taxon>
        <taxon>Anthozoa</taxon>
        <taxon>Hexacorallia</taxon>
        <taxon>Actiniaria</taxon>
        <taxon>Edwardsiidae</taxon>
        <taxon>Nematostella</taxon>
    </lineage>
</organism>
<feature type="repeat" description="TPR" evidence="1">
    <location>
        <begin position="30"/>
        <end position="63"/>
    </location>
</feature>
<name>A7SWV6_NEMVE</name>
<feature type="compositionally biased region" description="Basic and acidic residues" evidence="2">
    <location>
        <begin position="781"/>
        <end position="800"/>
    </location>
</feature>
<keyword evidence="5" id="KW-1185">Reference proteome</keyword>
<dbReference type="PROSITE" id="PS50005">
    <property type="entry name" value="TPR"/>
    <property type="match status" value="9"/>
</dbReference>
<dbReference type="PANTHER" id="PTHR10098:SF106">
    <property type="entry name" value="TETRATRICOPEPTIDE REPEAT PROTEIN 28-LIKE PROTEIN"/>
    <property type="match status" value="1"/>
</dbReference>
<dbReference type="SMART" id="SM00028">
    <property type="entry name" value="TPR"/>
    <property type="match status" value="11"/>
</dbReference>
<accession>A7SWV6</accession>
<evidence type="ECO:0000256" key="1">
    <source>
        <dbReference type="PROSITE-ProRule" id="PRU00339"/>
    </source>
</evidence>
<feature type="repeat" description="TPR" evidence="1">
    <location>
        <begin position="392"/>
        <end position="425"/>
    </location>
</feature>
<gene>
    <name evidence="4" type="ORF">NEMVEDRAFT_v1g218747</name>
</gene>
<feature type="repeat" description="TPR" evidence="1">
    <location>
        <begin position="110"/>
        <end position="143"/>
    </location>
</feature>
<dbReference type="PANTHER" id="PTHR10098">
    <property type="entry name" value="RAPSYN-RELATED"/>
    <property type="match status" value="1"/>
</dbReference>
<feature type="region of interest" description="Disordered" evidence="2">
    <location>
        <begin position="761"/>
        <end position="826"/>
    </location>
</feature>
<dbReference type="AlphaFoldDB" id="A7SWV6"/>
<proteinExistence type="predicted"/>
<dbReference type="PROSITE" id="PS50293">
    <property type="entry name" value="TPR_REGION"/>
    <property type="match status" value="5"/>
</dbReference>
<dbReference type="OMA" id="QIDSTWR"/>
<evidence type="ECO:0000256" key="2">
    <source>
        <dbReference type="SAM" id="MobiDB-lite"/>
    </source>
</evidence>
<dbReference type="HOGENOM" id="CLU_002404_0_0_1"/>
<feature type="domain" description="CHAT" evidence="3">
    <location>
        <begin position="812"/>
        <end position="967"/>
    </location>
</feature>